<accession>A0A4U5M0K8</accession>
<dbReference type="EMBL" id="AZBU02000010">
    <property type="protein sequence ID" value="TKR62181.1"/>
    <property type="molecule type" value="Genomic_DNA"/>
</dbReference>
<comment type="caution">
    <text evidence="2">The sequence shown here is derived from an EMBL/GenBank/DDBJ whole genome shotgun (WGS) entry which is preliminary data.</text>
</comment>
<dbReference type="AlphaFoldDB" id="A0A4U5M0K8"/>
<proteinExistence type="predicted"/>
<protein>
    <submittedName>
        <fullName evidence="2">Uncharacterized protein</fullName>
    </submittedName>
</protein>
<reference evidence="2 3" key="1">
    <citation type="journal article" date="2015" name="Genome Biol.">
        <title>Comparative genomics of Steinernema reveals deeply conserved gene regulatory networks.</title>
        <authorList>
            <person name="Dillman A.R."/>
            <person name="Macchietto M."/>
            <person name="Porter C.F."/>
            <person name="Rogers A."/>
            <person name="Williams B."/>
            <person name="Antoshechkin I."/>
            <person name="Lee M.M."/>
            <person name="Goodwin Z."/>
            <person name="Lu X."/>
            <person name="Lewis E.E."/>
            <person name="Goodrich-Blair H."/>
            <person name="Stock S.P."/>
            <person name="Adams B.J."/>
            <person name="Sternberg P.W."/>
            <person name="Mortazavi A."/>
        </authorList>
    </citation>
    <scope>NUCLEOTIDE SEQUENCE [LARGE SCALE GENOMIC DNA]</scope>
    <source>
        <strain evidence="2 3">ALL</strain>
    </source>
</reference>
<evidence type="ECO:0000313" key="3">
    <source>
        <dbReference type="Proteomes" id="UP000298663"/>
    </source>
</evidence>
<evidence type="ECO:0000256" key="1">
    <source>
        <dbReference type="SAM" id="MobiDB-lite"/>
    </source>
</evidence>
<sequence length="184" mass="20214">MKLQPVPKRSHTQLPQYSVNLGQATVKGRAALFRSCCYSIVLHPGGSNRFPGASVNPSAARCVLPVYCASSTKPHILRVNASVAPPTAPQLVRSISGEKRSKPVLLWIDWSSFPEATKARFQVALKILAVESLANNYPKFRQLPTNPRSRGARKRPARPHTLGDLASSQADPAPWRRKGRLTLF</sequence>
<gene>
    <name evidence="2" type="ORF">L596_026175</name>
</gene>
<reference evidence="2 3" key="2">
    <citation type="journal article" date="2019" name="G3 (Bethesda)">
        <title>Hybrid Assembly of the Genome of the Entomopathogenic Nematode Steinernema carpocapsae Identifies the X-Chromosome.</title>
        <authorList>
            <person name="Serra L."/>
            <person name="Macchietto M."/>
            <person name="Macias-Munoz A."/>
            <person name="McGill C.J."/>
            <person name="Rodriguez I.M."/>
            <person name="Rodriguez B."/>
            <person name="Murad R."/>
            <person name="Mortazavi A."/>
        </authorList>
    </citation>
    <scope>NUCLEOTIDE SEQUENCE [LARGE SCALE GENOMIC DNA]</scope>
    <source>
        <strain evidence="2 3">ALL</strain>
    </source>
</reference>
<keyword evidence="3" id="KW-1185">Reference proteome</keyword>
<name>A0A4U5M0K8_STECR</name>
<organism evidence="2 3">
    <name type="scientific">Steinernema carpocapsae</name>
    <name type="common">Entomopathogenic nematode</name>
    <dbReference type="NCBI Taxonomy" id="34508"/>
    <lineage>
        <taxon>Eukaryota</taxon>
        <taxon>Metazoa</taxon>
        <taxon>Ecdysozoa</taxon>
        <taxon>Nematoda</taxon>
        <taxon>Chromadorea</taxon>
        <taxon>Rhabditida</taxon>
        <taxon>Tylenchina</taxon>
        <taxon>Panagrolaimomorpha</taxon>
        <taxon>Strongyloidoidea</taxon>
        <taxon>Steinernematidae</taxon>
        <taxon>Steinernema</taxon>
    </lineage>
</organism>
<evidence type="ECO:0000313" key="2">
    <source>
        <dbReference type="EMBL" id="TKR62181.1"/>
    </source>
</evidence>
<dbReference type="Proteomes" id="UP000298663">
    <property type="component" value="Unassembled WGS sequence"/>
</dbReference>
<feature type="region of interest" description="Disordered" evidence="1">
    <location>
        <begin position="139"/>
        <end position="172"/>
    </location>
</feature>